<dbReference type="GO" id="GO:0005524">
    <property type="term" value="F:ATP binding"/>
    <property type="evidence" value="ECO:0007669"/>
    <property type="project" value="InterPro"/>
</dbReference>
<organism evidence="4 5">
    <name type="scientific">Methanobacterium formicicum (strain DSM 3637 / PP1)</name>
    <dbReference type="NCBI Taxonomy" id="1204725"/>
    <lineage>
        <taxon>Archaea</taxon>
        <taxon>Methanobacteriati</taxon>
        <taxon>Methanobacteriota</taxon>
        <taxon>Methanomada group</taxon>
        <taxon>Methanobacteria</taxon>
        <taxon>Methanobacteriales</taxon>
        <taxon>Methanobacteriaceae</taxon>
        <taxon>Methanobacterium</taxon>
    </lineage>
</organism>
<keyword evidence="2" id="KW-0812">Transmembrane</keyword>
<comment type="similarity">
    <text evidence="1">Belongs to the protein kinase superfamily. ADCK protein kinase family.</text>
</comment>
<dbReference type="EMBL" id="AMPO01000001">
    <property type="protein sequence ID" value="EKF86883.1"/>
    <property type="molecule type" value="Genomic_DNA"/>
</dbReference>
<dbReference type="PROSITE" id="PS50011">
    <property type="entry name" value="PROTEIN_KINASE_DOM"/>
    <property type="match status" value="1"/>
</dbReference>
<feature type="domain" description="Protein kinase" evidence="3">
    <location>
        <begin position="127"/>
        <end position="454"/>
    </location>
</feature>
<dbReference type="SUPFAM" id="SSF56112">
    <property type="entry name" value="Protein kinase-like (PK-like)"/>
    <property type="match status" value="1"/>
</dbReference>
<keyword evidence="2" id="KW-1133">Transmembrane helix</keyword>
<evidence type="ECO:0000313" key="5">
    <source>
        <dbReference type="Proteomes" id="UP000007360"/>
    </source>
</evidence>
<dbReference type="InterPro" id="IPR000719">
    <property type="entry name" value="Prot_kinase_dom"/>
</dbReference>
<protein>
    <submittedName>
        <fullName evidence="4">ABC transporter</fullName>
    </submittedName>
</protein>
<evidence type="ECO:0000313" key="4">
    <source>
        <dbReference type="EMBL" id="EKF86883.1"/>
    </source>
</evidence>
<dbReference type="Pfam" id="PF03109">
    <property type="entry name" value="ABC1"/>
    <property type="match status" value="1"/>
</dbReference>
<reference evidence="4 5" key="1">
    <citation type="journal article" date="2012" name="J. Bacteriol.">
        <title>Draft genome sequence of Methanobacterium formicicum DSM 3637, an archaebacterium isolated from the methane producer amoeba Pelomyxa palustris.</title>
        <authorList>
            <person name="Gutierrez G."/>
        </authorList>
    </citation>
    <scope>NUCLEOTIDE SEQUENCE [LARGE SCALE GENOMIC DNA]</scope>
    <source>
        <strain evidence="5">DSM 3637 / PP1</strain>
    </source>
</reference>
<dbReference type="AlphaFoldDB" id="K2R2Z2"/>
<dbReference type="Proteomes" id="UP000007360">
    <property type="component" value="Unassembled WGS sequence"/>
</dbReference>
<dbReference type="InterPro" id="IPR011009">
    <property type="entry name" value="Kinase-like_dom_sf"/>
</dbReference>
<feature type="transmembrane region" description="Helical" evidence="2">
    <location>
        <begin position="527"/>
        <end position="548"/>
    </location>
</feature>
<dbReference type="PANTHER" id="PTHR10566:SF113">
    <property type="entry name" value="PROTEIN ACTIVITY OF BC1 COMPLEX KINASE 7, CHLOROPLASTIC"/>
    <property type="match status" value="1"/>
</dbReference>
<keyword evidence="2" id="KW-0472">Membrane</keyword>
<name>K2R2Z2_METFP</name>
<dbReference type="PANTHER" id="PTHR10566">
    <property type="entry name" value="CHAPERONE-ACTIVITY OF BC1 COMPLEX CABC1 -RELATED"/>
    <property type="match status" value="1"/>
</dbReference>
<dbReference type="Gene3D" id="1.10.510.10">
    <property type="entry name" value="Transferase(Phosphotransferase) domain 1"/>
    <property type="match status" value="1"/>
</dbReference>
<sequence length="553" mass="63276">MKPFSRKKVDYQRLKEIIQLLVKYEFDNLVGSLELKGSRWGDLLYRYDSDADLDATAPERLRMVFEELGPTFIKLGQMMSTRPDLVGQNMADEFTKLQDDTLPFDFDTVKMIVEGELGKPLNEAFGTFEEEQLAAASIGQVHRATLPDGTMVAIKVQRPGIQDTVAKDLIIMHHLADLIHKRIPSLKIFNVPEIVDEFEKSIHKEMDYELEARNTQNFQANFAENTGIHAPHVFTEYSTSLILTMEFIQGTKMSQVMENPEGFDNKIIAERVAKSYFQQILMDGFFHADPHPGNLYVLEDNVVCYIDFGMMGHIDQEFMENLGELFIQVIEYKVDAVINQLIYMDIIDDSVDRTILKRDIMDILDRFYGASLKDIHLGHILSELAIPLITKYQARVPPEFTLIARSVSLIEEVAYSLDEEFDATSQFKPMVKKLLLKKFNPKNMADLFKDNMFELEHLIKNMPRNLNRLVAKVENGEIKVRYSEELAEDIERTSNKLVVAIIIAALLIGSSWIIQINKGPMIWDMPLLGFLGFAASGVLGVGLIIYILRYRKI</sequence>
<comment type="caution">
    <text evidence="4">The sequence shown here is derived from an EMBL/GenBank/DDBJ whole genome shotgun (WGS) entry which is preliminary data.</text>
</comment>
<keyword evidence="5" id="KW-1185">Reference proteome</keyword>
<gene>
    <name evidence="4" type="ORF">A994_01315</name>
</gene>
<evidence type="ECO:0000259" key="3">
    <source>
        <dbReference type="PROSITE" id="PS50011"/>
    </source>
</evidence>
<accession>K2R2Z2</accession>
<dbReference type="CDD" id="cd05121">
    <property type="entry name" value="ABC1_ADCK3-like"/>
    <property type="match status" value="1"/>
</dbReference>
<proteinExistence type="inferred from homology"/>
<dbReference type="PATRIC" id="fig|1204725.3.peg.262"/>
<evidence type="ECO:0000256" key="1">
    <source>
        <dbReference type="ARBA" id="ARBA00009670"/>
    </source>
</evidence>
<dbReference type="GO" id="GO:0004672">
    <property type="term" value="F:protein kinase activity"/>
    <property type="evidence" value="ECO:0007669"/>
    <property type="project" value="InterPro"/>
</dbReference>
<dbReference type="InterPro" id="IPR004147">
    <property type="entry name" value="ABC1_dom"/>
</dbReference>
<feature type="transmembrane region" description="Helical" evidence="2">
    <location>
        <begin position="497"/>
        <end position="515"/>
    </location>
</feature>
<dbReference type="RefSeq" id="WP_004029455.1">
    <property type="nucleotide sequence ID" value="NZ_AMPO01000001.1"/>
</dbReference>
<dbReference type="OrthoDB" id="8087at2157"/>
<dbReference type="InterPro" id="IPR050154">
    <property type="entry name" value="UbiB_kinase"/>
</dbReference>
<evidence type="ECO:0000256" key="2">
    <source>
        <dbReference type="SAM" id="Phobius"/>
    </source>
</evidence>
<dbReference type="Gene3D" id="3.30.200.20">
    <property type="entry name" value="Phosphorylase Kinase, domain 1"/>
    <property type="match status" value="1"/>
</dbReference>